<feature type="domain" description="SLH" evidence="3">
    <location>
        <begin position="1239"/>
        <end position="1300"/>
    </location>
</feature>
<sequence length="1300" mass="137532">MKKRFWPVTVCLLALLLAFPRIPGSEADAAGTLSVTTSTDAQALADAIVGTGIQVSNITQHGGNGSFGFFSGGADNIGFDSGIILSTGDAAIVQGPNNTYSAGVEGGIGGDPDLDALTAGGTFDAAILEFDFIPDDNQFSLQYVFASEEYPEFVNAGYNDIFAIYVNGVNQALIPNTSIPVSINAVNAGNHPMYYINNIGSTLMQMDGLTTVMSVSATVTPHVINHIKLAIADVGDGNYDSDLFIKAGSLRAGIETYTLTYTAGSNGSLSGNTSQIVNHGASGTPVTAVPSTNYHFAGWSDGVTTASRTDTNVIANLNVTANFAINSYTVGFNSNGGSAVSSQSVNYNGTATKPADPTKTGYTFGGWYSNSGLTTAYDFATAVTSNVTLYAKWTINSYTVSFSSEGGSAVSNQSVNYNGTATKPADPTKTGYTFSGWYSNSSLTAAYDFATAVTSNVTLYAKWTINSYTVSFSSEGGTAVSSRSVNYGGTATEPTTLPTQTGYTFGGWYSNSSLTTAYDFATAVTSNVTLYAKWTINSYTVSFSSEGGSAVSNQSVSYNGTATKPADPTKTGYTFGGWYSNSGLTTAYDFATAVTSPVALYAKWTINSYTVSFSSDGGSAVSNQSVNYNGTATKPADPTKTGYTFGGWYSNSGLTTAYDFATAVTSNVTLYAKWTINSYTVSFNSNGGTAVSSQSVNYGGTATEPTMLPTQTGYTFGGWYSNSGLTTVYDFATAVTSNVTLYAKWTINSYTVSFSSDGGSAVSNQSVNYNGTATKPTDPTKTGYTFGGWYGNSSLTAAYDFATAVTSNVTLYAKWTINSYTVSFSSDGGSAVSNQSVNYNGTATKPADPTKTGYTFGGWYSNSSLTSAYDFATAVTSPVTLYAKWTQIYNDATPIDETPSAAEPMIDVNGVLLDPASIDITKPSIMLKVTPTADGTAYVAIPARILTSLEGKNATFFIEIQAPYGSYQVPVNLASLIPGLNDLLAKNNLRAEDISIKITLADKSGDKGIQTKLASDLPVGKVMGAIVDFHIVIINSNTLQVIGTADKFSQALTRIIPMPKNMVSMPAQWGAFRYYETTKKFDFIPATKVQIDGIWYVMIKSYSNSVYAVAENLVSFTDVQQHWSRQDVELAAAKGLVEGVGGGKYDPNQAVTRAEFTAMLARAFGRGTVTTSTAPYDDVKPGAWYFDVVAIAKELGLLDFATGTSFKPDQPLTREEMASMLAAVINLEKLPMTKEFVSLDGYKDISKAYSAYLEDVRLMVKLKIMRGTSADTFSPKGETTRAQAAVVLIKTLQTLGLIDR</sequence>
<gene>
    <name evidence="4" type="ORF">KB449_24160</name>
</gene>
<evidence type="ECO:0000259" key="3">
    <source>
        <dbReference type="PROSITE" id="PS51272"/>
    </source>
</evidence>
<proteinExistence type="predicted"/>
<dbReference type="Proteomes" id="UP001161691">
    <property type="component" value="Unassembled WGS sequence"/>
</dbReference>
<dbReference type="Pfam" id="PF09479">
    <property type="entry name" value="Flg_new"/>
    <property type="match status" value="8"/>
</dbReference>
<name>A0ABT6TMJ3_9BACL</name>
<organism evidence="4 5">
    <name type="scientific">Cohnella hashimotonis</name>
    <dbReference type="NCBI Taxonomy" id="2826895"/>
    <lineage>
        <taxon>Bacteria</taxon>
        <taxon>Bacillati</taxon>
        <taxon>Bacillota</taxon>
        <taxon>Bacilli</taxon>
        <taxon>Bacillales</taxon>
        <taxon>Paenibacillaceae</taxon>
        <taxon>Cohnella</taxon>
    </lineage>
</organism>
<dbReference type="Pfam" id="PF00395">
    <property type="entry name" value="SLH"/>
    <property type="match status" value="3"/>
</dbReference>
<accession>A0ABT6TMJ3</accession>
<evidence type="ECO:0000256" key="2">
    <source>
        <dbReference type="SAM" id="SignalP"/>
    </source>
</evidence>
<feature type="chain" id="PRO_5047138068" evidence="2">
    <location>
        <begin position="30"/>
        <end position="1300"/>
    </location>
</feature>
<reference evidence="4" key="1">
    <citation type="submission" date="2023-04" db="EMBL/GenBank/DDBJ databases">
        <title>Comparative genomic analysis of Cohnella hashimotonis sp. nov., isolated from the International Space Station.</title>
        <authorList>
            <person name="Venkateswaran K."/>
            <person name="Simpson A."/>
        </authorList>
    </citation>
    <scope>NUCLEOTIDE SEQUENCE</scope>
    <source>
        <strain evidence="4">F6_2S_P_1</strain>
    </source>
</reference>
<keyword evidence="2" id="KW-0732">Signal</keyword>
<dbReference type="InterPro" id="IPR044060">
    <property type="entry name" value="Bacterial_rp_domain"/>
</dbReference>
<dbReference type="PROSITE" id="PS51272">
    <property type="entry name" value="SLH"/>
    <property type="match status" value="3"/>
</dbReference>
<protein>
    <submittedName>
        <fullName evidence="4">InlB B-repeat-containing protein</fullName>
    </submittedName>
</protein>
<dbReference type="InterPro" id="IPR013378">
    <property type="entry name" value="InlB-like_B-rpt"/>
</dbReference>
<dbReference type="InterPro" id="IPR049804">
    <property type="entry name" value="Choice_anch_L"/>
</dbReference>
<evidence type="ECO:0000256" key="1">
    <source>
        <dbReference type="ARBA" id="ARBA00004196"/>
    </source>
</evidence>
<keyword evidence="5" id="KW-1185">Reference proteome</keyword>
<comment type="subcellular location">
    <subcellularLocation>
        <location evidence="1">Cell envelope</location>
    </subcellularLocation>
</comment>
<dbReference type="InterPro" id="IPR042229">
    <property type="entry name" value="Listeria/Bacterioides_rpt_sf"/>
</dbReference>
<evidence type="ECO:0000313" key="5">
    <source>
        <dbReference type="Proteomes" id="UP001161691"/>
    </source>
</evidence>
<dbReference type="EMBL" id="JAGRPV010000001">
    <property type="protein sequence ID" value="MDI4648066.1"/>
    <property type="molecule type" value="Genomic_DNA"/>
</dbReference>
<feature type="domain" description="SLH" evidence="3">
    <location>
        <begin position="1175"/>
        <end position="1235"/>
    </location>
</feature>
<dbReference type="NCBIfam" id="NF038133">
    <property type="entry name" value="choice_anch_L"/>
    <property type="match status" value="1"/>
</dbReference>
<dbReference type="Pfam" id="PF18998">
    <property type="entry name" value="Flg_new_2"/>
    <property type="match status" value="1"/>
</dbReference>
<dbReference type="RefSeq" id="WP_282910804.1">
    <property type="nucleotide sequence ID" value="NZ_JAGRPV010000001.1"/>
</dbReference>
<evidence type="ECO:0000313" key="4">
    <source>
        <dbReference type="EMBL" id="MDI4648066.1"/>
    </source>
</evidence>
<dbReference type="InterPro" id="IPR001119">
    <property type="entry name" value="SLH_dom"/>
</dbReference>
<comment type="caution">
    <text evidence="4">The sequence shown here is derived from an EMBL/GenBank/DDBJ whole genome shotgun (WGS) entry which is preliminary data.</text>
</comment>
<feature type="domain" description="SLH" evidence="3">
    <location>
        <begin position="1111"/>
        <end position="1174"/>
    </location>
</feature>
<dbReference type="NCBIfam" id="TIGR02543">
    <property type="entry name" value="List_Bact_rpt"/>
    <property type="match status" value="8"/>
</dbReference>
<feature type="signal peptide" evidence="2">
    <location>
        <begin position="1"/>
        <end position="29"/>
    </location>
</feature>
<dbReference type="Gene3D" id="2.60.40.4270">
    <property type="entry name" value="Listeria-Bacteroides repeat domain"/>
    <property type="match status" value="8"/>
</dbReference>